<evidence type="ECO:0008006" key="4">
    <source>
        <dbReference type="Google" id="ProtNLM"/>
    </source>
</evidence>
<organism evidence="2 3">
    <name type="scientific">Lachnoclostridium phytofermentans (strain ATCC 700394 / DSM 18823 / ISDg)</name>
    <name type="common">Clostridium phytofermentans</name>
    <dbReference type="NCBI Taxonomy" id="357809"/>
    <lineage>
        <taxon>Bacteria</taxon>
        <taxon>Bacillati</taxon>
        <taxon>Bacillota</taxon>
        <taxon>Clostridia</taxon>
        <taxon>Lachnospirales</taxon>
        <taxon>Lachnospiraceae</taxon>
    </lineage>
</organism>
<evidence type="ECO:0000256" key="1">
    <source>
        <dbReference type="SAM" id="Phobius"/>
    </source>
</evidence>
<protein>
    <recommendedName>
        <fullName evidence="4">DUF3784 domain-containing protein</fullName>
    </recommendedName>
</protein>
<keyword evidence="3" id="KW-1185">Reference proteome</keyword>
<sequence>MFELVFLVLIGLIFSFLGWRIWKKEQITLIHDYHYTKVIEKDKKPYTEKMGKACIVMGIGMILTGAIDFITTTFYGWIFFGVCFIIGLIIMIFAQLKYNGGLF</sequence>
<evidence type="ECO:0000313" key="3">
    <source>
        <dbReference type="Proteomes" id="UP000000370"/>
    </source>
</evidence>
<dbReference type="eggNOG" id="ENOG50331D3">
    <property type="taxonomic scope" value="Bacteria"/>
</dbReference>
<dbReference type="HOGENOM" id="CLU_173071_0_0_9"/>
<keyword evidence="1" id="KW-0812">Transmembrane</keyword>
<gene>
    <name evidence="2" type="ordered locus">Cphy_1522</name>
</gene>
<dbReference type="RefSeq" id="WP_012199550.1">
    <property type="nucleotide sequence ID" value="NC_010001.1"/>
</dbReference>
<feature type="transmembrane region" description="Helical" evidence="1">
    <location>
        <begin position="77"/>
        <end position="96"/>
    </location>
</feature>
<dbReference type="InterPro" id="IPR017259">
    <property type="entry name" value="UCP037672"/>
</dbReference>
<dbReference type="EMBL" id="CP000885">
    <property type="protein sequence ID" value="ABX41896.1"/>
    <property type="molecule type" value="Genomic_DNA"/>
</dbReference>
<feature type="transmembrane region" description="Helical" evidence="1">
    <location>
        <begin position="6"/>
        <end position="22"/>
    </location>
</feature>
<keyword evidence="1" id="KW-0472">Membrane</keyword>
<keyword evidence="1" id="KW-1133">Transmembrane helix</keyword>
<name>A9KPZ7_LACP7</name>
<dbReference type="KEGG" id="cpy:Cphy_1522"/>
<dbReference type="Pfam" id="PF12650">
    <property type="entry name" value="DUF3784"/>
    <property type="match status" value="1"/>
</dbReference>
<reference evidence="3" key="1">
    <citation type="submission" date="2007-11" db="EMBL/GenBank/DDBJ databases">
        <title>Complete genome sequence of Clostridium phytofermentans ISDg.</title>
        <authorList>
            <person name="Leschine S.B."/>
            <person name="Warnick T.A."/>
            <person name="Blanchard J.L."/>
            <person name="Schnell D.J."/>
            <person name="Petit E.L."/>
            <person name="LaTouf W.G."/>
            <person name="Copeland A."/>
            <person name="Lucas S."/>
            <person name="Lapidus A."/>
            <person name="Barry K."/>
            <person name="Glavina del Rio T."/>
            <person name="Dalin E."/>
            <person name="Tice H."/>
            <person name="Pitluck S."/>
            <person name="Kiss H."/>
            <person name="Brettin T."/>
            <person name="Bruce D."/>
            <person name="Detter J.C."/>
            <person name="Han C."/>
            <person name="Kuske C."/>
            <person name="Schmutz J."/>
            <person name="Larimer F."/>
            <person name="Land M."/>
            <person name="Hauser L."/>
            <person name="Kyrpides N."/>
            <person name="Kim E.A."/>
            <person name="Richardson P."/>
        </authorList>
    </citation>
    <scope>NUCLEOTIDE SEQUENCE [LARGE SCALE GENOMIC DNA]</scope>
    <source>
        <strain evidence="3">ATCC 700394 / DSM 18823 / ISDg</strain>
    </source>
</reference>
<dbReference type="AlphaFoldDB" id="A9KPZ7"/>
<proteinExistence type="predicted"/>
<accession>A9KPZ7</accession>
<feature type="transmembrane region" description="Helical" evidence="1">
    <location>
        <begin position="53"/>
        <end position="71"/>
    </location>
</feature>
<dbReference type="Proteomes" id="UP000000370">
    <property type="component" value="Chromosome"/>
</dbReference>
<evidence type="ECO:0000313" key="2">
    <source>
        <dbReference type="EMBL" id="ABX41896.1"/>
    </source>
</evidence>